<evidence type="ECO:0000313" key="4">
    <source>
        <dbReference type="Proteomes" id="UP000663870"/>
    </source>
</evidence>
<protein>
    <submittedName>
        <fullName evidence="1">Uncharacterized protein</fullName>
    </submittedName>
</protein>
<dbReference type="AlphaFoldDB" id="A0A814QJ34"/>
<evidence type="ECO:0000313" key="2">
    <source>
        <dbReference type="EMBL" id="CAF1556654.1"/>
    </source>
</evidence>
<dbReference type="Proteomes" id="UP000663854">
    <property type="component" value="Unassembled WGS sequence"/>
</dbReference>
<keyword evidence="4" id="KW-1185">Reference proteome</keyword>
<evidence type="ECO:0000313" key="1">
    <source>
        <dbReference type="EMBL" id="CAF1120797.1"/>
    </source>
</evidence>
<organism evidence="1 3">
    <name type="scientific">Rotaria sordida</name>
    <dbReference type="NCBI Taxonomy" id="392033"/>
    <lineage>
        <taxon>Eukaryota</taxon>
        <taxon>Metazoa</taxon>
        <taxon>Spiralia</taxon>
        <taxon>Gnathifera</taxon>
        <taxon>Rotifera</taxon>
        <taxon>Eurotatoria</taxon>
        <taxon>Bdelloidea</taxon>
        <taxon>Philodinida</taxon>
        <taxon>Philodinidae</taxon>
        <taxon>Rotaria</taxon>
    </lineage>
</organism>
<dbReference type="Proteomes" id="UP000663870">
    <property type="component" value="Unassembled WGS sequence"/>
</dbReference>
<comment type="caution">
    <text evidence="1">The sequence shown here is derived from an EMBL/GenBank/DDBJ whole genome shotgun (WGS) entry which is preliminary data.</text>
</comment>
<gene>
    <name evidence="2" type="ORF">JXQ802_LOCUS44035</name>
    <name evidence="1" type="ORF">PYM288_LOCUS20688</name>
</gene>
<dbReference type="EMBL" id="CAJNOH010000773">
    <property type="protein sequence ID" value="CAF1120797.1"/>
    <property type="molecule type" value="Genomic_DNA"/>
</dbReference>
<accession>A0A814QJ34</accession>
<dbReference type="EMBL" id="CAJNOL010003299">
    <property type="protein sequence ID" value="CAF1556654.1"/>
    <property type="molecule type" value="Genomic_DNA"/>
</dbReference>
<name>A0A814QJ34_9BILA</name>
<proteinExistence type="predicted"/>
<sequence length="77" mass="9148">MSAFPRYTEEEEEEQNIFRTLYTHMADHNIELTEKDHKQAIETGKNITLINWSSIYLCLHEQEFGNLTDTNTNIERT</sequence>
<evidence type="ECO:0000313" key="3">
    <source>
        <dbReference type="Proteomes" id="UP000663854"/>
    </source>
</evidence>
<reference evidence="1" key="1">
    <citation type="submission" date="2021-02" db="EMBL/GenBank/DDBJ databases">
        <authorList>
            <person name="Nowell W R."/>
        </authorList>
    </citation>
    <scope>NUCLEOTIDE SEQUENCE</scope>
</reference>